<keyword evidence="2" id="KW-0328">Glycosyltransferase</keyword>
<dbReference type="GO" id="GO:0016757">
    <property type="term" value="F:glycosyltransferase activity"/>
    <property type="evidence" value="ECO:0007669"/>
    <property type="project" value="UniProtKB-KW"/>
</dbReference>
<reference evidence="5 6" key="1">
    <citation type="submission" date="2018-05" db="EMBL/GenBank/DDBJ databases">
        <title>Pararhodobacter marina sp. nov., isolated from deep-sea water of the Indian Ocean.</title>
        <authorList>
            <person name="Lai Q.Sr."/>
            <person name="Liu X."/>
            <person name="Shao Z."/>
        </authorList>
    </citation>
    <scope>NUCLEOTIDE SEQUENCE [LARGE SCALE GENOMIC DNA]</scope>
    <source>
        <strain evidence="5 6">CIC4N-9</strain>
    </source>
</reference>
<dbReference type="RefSeq" id="WP_109531607.1">
    <property type="nucleotide sequence ID" value="NZ_QEYD01000001.1"/>
</dbReference>
<keyword evidence="6" id="KW-1185">Reference proteome</keyword>
<dbReference type="CDD" id="cd04186">
    <property type="entry name" value="GT_2_like_c"/>
    <property type="match status" value="1"/>
</dbReference>
<dbReference type="Pfam" id="PF00535">
    <property type="entry name" value="Glycos_transf_2"/>
    <property type="match status" value="1"/>
</dbReference>
<evidence type="ECO:0000256" key="3">
    <source>
        <dbReference type="ARBA" id="ARBA00022679"/>
    </source>
</evidence>
<dbReference type="Gene3D" id="3.90.550.10">
    <property type="entry name" value="Spore Coat Polysaccharide Biosynthesis Protein SpsA, Chain A"/>
    <property type="match status" value="1"/>
</dbReference>
<feature type="domain" description="Glycosyltransferase 2-like" evidence="4">
    <location>
        <begin position="35"/>
        <end position="134"/>
    </location>
</feature>
<dbReference type="EMBL" id="QEYD01000001">
    <property type="protein sequence ID" value="PWE31806.1"/>
    <property type="molecule type" value="Genomic_DNA"/>
</dbReference>
<dbReference type="PANTHER" id="PTHR43179">
    <property type="entry name" value="RHAMNOSYLTRANSFERASE WBBL"/>
    <property type="match status" value="1"/>
</dbReference>
<comment type="similarity">
    <text evidence="1">Belongs to the glycosyltransferase 2 family.</text>
</comment>
<evidence type="ECO:0000313" key="6">
    <source>
        <dbReference type="Proteomes" id="UP000244940"/>
    </source>
</evidence>
<organism evidence="5 6">
    <name type="scientific">Pararhodobacter marinus</name>
    <dbReference type="NCBI Taxonomy" id="2184063"/>
    <lineage>
        <taxon>Bacteria</taxon>
        <taxon>Pseudomonadati</taxon>
        <taxon>Pseudomonadota</taxon>
        <taxon>Alphaproteobacteria</taxon>
        <taxon>Rhodobacterales</taxon>
        <taxon>Paracoccaceae</taxon>
        <taxon>Pararhodobacter</taxon>
    </lineage>
</organism>
<evidence type="ECO:0000256" key="1">
    <source>
        <dbReference type="ARBA" id="ARBA00006739"/>
    </source>
</evidence>
<accession>A0A2U2CIW2</accession>
<comment type="caution">
    <text evidence="5">The sequence shown here is derived from an EMBL/GenBank/DDBJ whole genome shotgun (WGS) entry which is preliminary data.</text>
</comment>
<evidence type="ECO:0000259" key="4">
    <source>
        <dbReference type="Pfam" id="PF00535"/>
    </source>
</evidence>
<evidence type="ECO:0000313" key="5">
    <source>
        <dbReference type="EMBL" id="PWE31806.1"/>
    </source>
</evidence>
<dbReference type="PANTHER" id="PTHR43179:SF12">
    <property type="entry name" value="GALACTOFURANOSYLTRANSFERASE GLFT2"/>
    <property type="match status" value="1"/>
</dbReference>
<dbReference type="SUPFAM" id="SSF53448">
    <property type="entry name" value="Nucleotide-diphospho-sugar transferases"/>
    <property type="match status" value="1"/>
</dbReference>
<dbReference type="InterPro" id="IPR029044">
    <property type="entry name" value="Nucleotide-diphossugar_trans"/>
</dbReference>
<keyword evidence="3 5" id="KW-0808">Transferase</keyword>
<dbReference type="AlphaFoldDB" id="A0A2U2CIW2"/>
<protein>
    <submittedName>
        <fullName evidence="5">Glycosyl transferase</fullName>
    </submittedName>
</protein>
<dbReference type="InterPro" id="IPR001173">
    <property type="entry name" value="Glyco_trans_2-like"/>
</dbReference>
<name>A0A2U2CIW2_9RHOB</name>
<proteinExistence type="inferred from homology"/>
<sequence length="314" mass="34940">MSRVLCVILNWRTAEMTARAAEAAITAMEGIEGAITIVDNDSQDGSFETLTARAESWPRVRVIASDRNGGFGAGNNVGIRAGLPDGTRPDYVFILNSDAFPEPDAIRVLLDYLESHPQTGFAGSAIRGEDDVPHVTAFRFPSIASEFEGAAKTGPVSKLLRHAIVAPPLPTETTQVDWVAGASVLMRQDMLDEIGLFDETFFLYFEEVDLFLRGRRAGWRAAYVVESRVVHIGSVSTGMKQWSRVPDYWFQSRRHYFEKNHGRLYTLTATAAHMAGLGLYGLRVLLQRKQPHTPPHFVRDLLRHSLGTRRPQES</sequence>
<dbReference type="Proteomes" id="UP000244940">
    <property type="component" value="Unassembled WGS sequence"/>
</dbReference>
<gene>
    <name evidence="5" type="ORF">C4N9_02045</name>
</gene>
<dbReference type="OrthoDB" id="9771846at2"/>
<evidence type="ECO:0000256" key="2">
    <source>
        <dbReference type="ARBA" id="ARBA00022676"/>
    </source>
</evidence>
<dbReference type="GeneID" id="94363661"/>